<dbReference type="Proteomes" id="UP000601435">
    <property type="component" value="Unassembled WGS sequence"/>
</dbReference>
<organism evidence="1 2">
    <name type="scientific">Symbiodinium necroappetens</name>
    <dbReference type="NCBI Taxonomy" id="1628268"/>
    <lineage>
        <taxon>Eukaryota</taxon>
        <taxon>Sar</taxon>
        <taxon>Alveolata</taxon>
        <taxon>Dinophyceae</taxon>
        <taxon>Suessiales</taxon>
        <taxon>Symbiodiniaceae</taxon>
        <taxon>Symbiodinium</taxon>
    </lineage>
</organism>
<protein>
    <submittedName>
        <fullName evidence="1">Uncharacterized protein</fullName>
    </submittedName>
</protein>
<evidence type="ECO:0000313" key="1">
    <source>
        <dbReference type="EMBL" id="CAE7853698.1"/>
    </source>
</evidence>
<gene>
    <name evidence="1" type="ORF">SNEC2469_LOCUS26660</name>
</gene>
<name>A0A813A3L4_9DINO</name>
<feature type="non-terminal residue" evidence="1">
    <location>
        <position position="1"/>
    </location>
</feature>
<dbReference type="AlphaFoldDB" id="A0A813A3L4"/>
<comment type="caution">
    <text evidence="1">The sequence shown here is derived from an EMBL/GenBank/DDBJ whole genome shotgun (WGS) entry which is preliminary data.</text>
</comment>
<evidence type="ECO:0000313" key="2">
    <source>
        <dbReference type="Proteomes" id="UP000601435"/>
    </source>
</evidence>
<dbReference type="Gene3D" id="3.90.550.50">
    <property type="match status" value="1"/>
</dbReference>
<keyword evidence="2" id="KW-1185">Reference proteome</keyword>
<dbReference type="EMBL" id="CAJNJA010054675">
    <property type="protein sequence ID" value="CAE7853698.1"/>
    <property type="molecule type" value="Genomic_DNA"/>
</dbReference>
<accession>A0A813A3L4</accession>
<proteinExistence type="predicted"/>
<sequence>AANRIYLVDALLPGIPMSCQVVMNDGTPGPRRNRDGVAVSRLMIWMNQVRTLQQPGGLPPDTRWIVVLDDDVYVNLARLYYFLAGHASKDQHPVMFTHVLSDTEVYDFDRPCLSAGAAILSRAAFELLAPHASCKNRAGPGLGRDASLCNLTTARS</sequence>
<dbReference type="OrthoDB" id="421979at2759"/>
<reference evidence="1" key="1">
    <citation type="submission" date="2021-02" db="EMBL/GenBank/DDBJ databases">
        <authorList>
            <person name="Dougan E. K."/>
            <person name="Rhodes N."/>
            <person name="Thang M."/>
            <person name="Chan C."/>
        </authorList>
    </citation>
    <scope>NUCLEOTIDE SEQUENCE</scope>
</reference>